<dbReference type="Proteomes" id="UP000197097">
    <property type="component" value="Unassembled WGS sequence"/>
</dbReference>
<reference evidence="5 6" key="1">
    <citation type="journal article" date="2002" name="Int. J. Syst. Evol. Microbiol.">
        <title>Sphingopyxis witflariensis sp. nov., isolated from activated sludge.</title>
        <authorList>
            <person name="Kampfer P."/>
            <person name="Witzenberger R."/>
            <person name="Denner E.B."/>
            <person name="Busse H.J."/>
            <person name="Neef A."/>
        </authorList>
    </citation>
    <scope>NUCLEOTIDE SEQUENCE [LARGE SCALE GENOMIC DNA]</scope>
    <source>
        <strain evidence="5 6">DSM 14551</strain>
    </source>
</reference>
<organism evidence="5 6">
    <name type="scientific">Sphingopyxis witflariensis</name>
    <dbReference type="NCBI Taxonomy" id="173675"/>
    <lineage>
        <taxon>Bacteria</taxon>
        <taxon>Pseudomonadati</taxon>
        <taxon>Pseudomonadota</taxon>
        <taxon>Alphaproteobacteria</taxon>
        <taxon>Sphingomonadales</taxon>
        <taxon>Sphingomonadaceae</taxon>
        <taxon>Sphingopyxis</taxon>
    </lineage>
</organism>
<dbReference type="Pfam" id="PF00196">
    <property type="entry name" value="GerE"/>
    <property type="match status" value="1"/>
</dbReference>
<dbReference type="GO" id="GO:0000160">
    <property type="term" value="P:phosphorelay signal transduction system"/>
    <property type="evidence" value="ECO:0007669"/>
    <property type="project" value="InterPro"/>
</dbReference>
<sequence length="241" mass="26362">MSAVSRALVWDRQLLCRSGLASIIRREFQNVEVAIAEDADQALVWLAATGALGLLVLDGGIDLAAVAPGGIRGLRHRYPQLCLVIVDWRRDRGAMLRAIDEGAHGFIPKDMEQDEMLQAFRQVMAGQVYVPPLVSYVDVETLDKGSDRSRLASISSLTERQREVLTHMSMGKSNKEIARSLRISESTVKVHVAAAFRLLGVHNRVGAVAALQSRGDASASMRDQLVSRGQLGVDFRTRAFG</sequence>
<dbReference type="RefSeq" id="WP_088470969.1">
    <property type="nucleotide sequence ID" value="NZ_NISJ01000001.1"/>
</dbReference>
<evidence type="ECO:0000256" key="2">
    <source>
        <dbReference type="PROSITE-ProRule" id="PRU00169"/>
    </source>
</evidence>
<evidence type="ECO:0000259" key="4">
    <source>
        <dbReference type="PROSITE" id="PS50110"/>
    </source>
</evidence>
<evidence type="ECO:0000256" key="1">
    <source>
        <dbReference type="ARBA" id="ARBA00023125"/>
    </source>
</evidence>
<keyword evidence="2" id="KW-0597">Phosphoprotein</keyword>
<dbReference type="InterPro" id="IPR011006">
    <property type="entry name" value="CheY-like_superfamily"/>
</dbReference>
<dbReference type="SMART" id="SM00421">
    <property type="entry name" value="HTH_LUXR"/>
    <property type="match status" value="1"/>
</dbReference>
<dbReference type="GO" id="GO:0006355">
    <property type="term" value="P:regulation of DNA-templated transcription"/>
    <property type="evidence" value="ECO:0007669"/>
    <property type="project" value="InterPro"/>
</dbReference>
<dbReference type="InterPro" id="IPR016032">
    <property type="entry name" value="Sig_transdc_resp-reg_C-effctor"/>
</dbReference>
<dbReference type="PROSITE" id="PS50043">
    <property type="entry name" value="HTH_LUXR_2"/>
    <property type="match status" value="1"/>
</dbReference>
<feature type="modified residue" description="4-aspartylphosphate" evidence="2">
    <location>
        <position position="58"/>
    </location>
</feature>
<dbReference type="SUPFAM" id="SSF46894">
    <property type="entry name" value="C-terminal effector domain of the bipartite response regulators"/>
    <property type="match status" value="1"/>
</dbReference>
<dbReference type="GO" id="GO:0003677">
    <property type="term" value="F:DNA binding"/>
    <property type="evidence" value="ECO:0007669"/>
    <property type="project" value="UniProtKB-KW"/>
</dbReference>
<dbReference type="Gene3D" id="3.40.50.2300">
    <property type="match status" value="1"/>
</dbReference>
<dbReference type="InterPro" id="IPR051015">
    <property type="entry name" value="EvgA-like"/>
</dbReference>
<evidence type="ECO:0000313" key="5">
    <source>
        <dbReference type="EMBL" id="OWR01159.1"/>
    </source>
</evidence>
<dbReference type="PRINTS" id="PR00038">
    <property type="entry name" value="HTHLUXR"/>
</dbReference>
<protein>
    <recommendedName>
        <fullName evidence="7">DNA-binding response regulator</fullName>
    </recommendedName>
</protein>
<feature type="domain" description="HTH luxR-type" evidence="3">
    <location>
        <begin position="150"/>
        <end position="215"/>
    </location>
</feature>
<dbReference type="AlphaFoldDB" id="A0A246K569"/>
<evidence type="ECO:0000259" key="3">
    <source>
        <dbReference type="PROSITE" id="PS50043"/>
    </source>
</evidence>
<gene>
    <name evidence="5" type="ORF">CDQ91_01695</name>
</gene>
<dbReference type="InterPro" id="IPR001789">
    <property type="entry name" value="Sig_transdc_resp-reg_receiver"/>
</dbReference>
<accession>A0A246K569</accession>
<name>A0A246K569_9SPHN</name>
<dbReference type="SUPFAM" id="SSF52172">
    <property type="entry name" value="CheY-like"/>
    <property type="match status" value="1"/>
</dbReference>
<keyword evidence="1" id="KW-0238">DNA-binding</keyword>
<comment type="caution">
    <text evidence="5">The sequence shown here is derived from an EMBL/GenBank/DDBJ whole genome shotgun (WGS) entry which is preliminary data.</text>
</comment>
<proteinExistence type="predicted"/>
<evidence type="ECO:0000313" key="6">
    <source>
        <dbReference type="Proteomes" id="UP000197097"/>
    </source>
</evidence>
<feature type="domain" description="Response regulatory" evidence="4">
    <location>
        <begin position="6"/>
        <end position="124"/>
    </location>
</feature>
<dbReference type="PROSITE" id="PS50110">
    <property type="entry name" value="RESPONSE_REGULATORY"/>
    <property type="match status" value="1"/>
</dbReference>
<keyword evidence="6" id="KW-1185">Reference proteome</keyword>
<dbReference type="PANTHER" id="PTHR45566:SF2">
    <property type="entry name" value="NARL SUBFAMILY"/>
    <property type="match status" value="1"/>
</dbReference>
<dbReference type="OrthoDB" id="9814495at2"/>
<dbReference type="PANTHER" id="PTHR45566">
    <property type="entry name" value="HTH-TYPE TRANSCRIPTIONAL REGULATOR YHJB-RELATED"/>
    <property type="match status" value="1"/>
</dbReference>
<dbReference type="EMBL" id="NISJ01000001">
    <property type="protein sequence ID" value="OWR01159.1"/>
    <property type="molecule type" value="Genomic_DNA"/>
</dbReference>
<dbReference type="InterPro" id="IPR000792">
    <property type="entry name" value="Tscrpt_reg_LuxR_C"/>
</dbReference>
<evidence type="ECO:0008006" key="7">
    <source>
        <dbReference type="Google" id="ProtNLM"/>
    </source>
</evidence>
<dbReference type="CDD" id="cd06170">
    <property type="entry name" value="LuxR_C_like"/>
    <property type="match status" value="1"/>
</dbReference>